<comment type="caution">
    <text evidence="2">The sequence shown here is derived from an EMBL/GenBank/DDBJ whole genome shotgun (WGS) entry which is preliminary data.</text>
</comment>
<sequence>MHETICAECCALFASVRVFCALRASAYRLIFSIGLVPQAVGVYTIVSVPAPGCRQSGRFSRHRPNCLSQTCWQRSQSGRLKGRRGGGRGYEDEDV</sequence>
<evidence type="ECO:0000313" key="2">
    <source>
        <dbReference type="EMBL" id="VEL12148.1"/>
    </source>
</evidence>
<reference evidence="2" key="1">
    <citation type="submission" date="2018-11" db="EMBL/GenBank/DDBJ databases">
        <authorList>
            <consortium name="Pathogen Informatics"/>
        </authorList>
    </citation>
    <scope>NUCLEOTIDE SEQUENCE</scope>
</reference>
<keyword evidence="3" id="KW-1185">Reference proteome</keyword>
<dbReference type="AlphaFoldDB" id="A0A448WHS9"/>
<protein>
    <submittedName>
        <fullName evidence="2">Uncharacterized protein</fullName>
    </submittedName>
</protein>
<accession>A0A448WHS9</accession>
<organism evidence="2 3">
    <name type="scientific">Protopolystoma xenopodis</name>
    <dbReference type="NCBI Taxonomy" id="117903"/>
    <lineage>
        <taxon>Eukaryota</taxon>
        <taxon>Metazoa</taxon>
        <taxon>Spiralia</taxon>
        <taxon>Lophotrochozoa</taxon>
        <taxon>Platyhelminthes</taxon>
        <taxon>Monogenea</taxon>
        <taxon>Polyopisthocotylea</taxon>
        <taxon>Polystomatidea</taxon>
        <taxon>Polystomatidae</taxon>
        <taxon>Protopolystoma</taxon>
    </lineage>
</organism>
<dbReference type="Proteomes" id="UP000784294">
    <property type="component" value="Unassembled WGS sequence"/>
</dbReference>
<feature type="region of interest" description="Disordered" evidence="1">
    <location>
        <begin position="75"/>
        <end position="95"/>
    </location>
</feature>
<evidence type="ECO:0000256" key="1">
    <source>
        <dbReference type="SAM" id="MobiDB-lite"/>
    </source>
</evidence>
<name>A0A448WHS9_9PLAT</name>
<proteinExistence type="predicted"/>
<gene>
    <name evidence="2" type="ORF">PXEA_LOCUS5588</name>
</gene>
<evidence type="ECO:0000313" key="3">
    <source>
        <dbReference type="Proteomes" id="UP000784294"/>
    </source>
</evidence>
<dbReference type="EMBL" id="CAAALY010013926">
    <property type="protein sequence ID" value="VEL12148.1"/>
    <property type="molecule type" value="Genomic_DNA"/>
</dbReference>